<dbReference type="Pfam" id="PF05014">
    <property type="entry name" value="Nuc_deoxyrib_tr"/>
    <property type="match status" value="1"/>
</dbReference>
<evidence type="ECO:0000313" key="1">
    <source>
        <dbReference type="EMBL" id="PPC74225.1"/>
    </source>
</evidence>
<gene>
    <name evidence="1" type="ORF">C4K68_26855</name>
</gene>
<dbReference type="EMBL" id="PRLP01000155">
    <property type="protein sequence ID" value="PPC74225.1"/>
    <property type="molecule type" value="Genomic_DNA"/>
</dbReference>
<dbReference type="PANTHER" id="PTHR15364:SF0">
    <property type="entry name" value="2'-DEOXYNUCLEOSIDE 5'-PHOSPHATE N-HYDROLASE 1"/>
    <property type="match status" value="1"/>
</dbReference>
<dbReference type="SUPFAM" id="SSF52309">
    <property type="entry name" value="N-(deoxy)ribosyltransferase-like"/>
    <property type="match status" value="1"/>
</dbReference>
<evidence type="ECO:0000313" key="2">
    <source>
        <dbReference type="Proteomes" id="UP000238196"/>
    </source>
</evidence>
<proteinExistence type="predicted"/>
<dbReference type="Gene3D" id="3.40.50.450">
    <property type="match status" value="1"/>
</dbReference>
<comment type="caution">
    <text evidence="1">The sequence shown here is derived from an EMBL/GenBank/DDBJ whole genome shotgun (WGS) entry which is preliminary data.</text>
</comment>
<accession>A0A2S5KHV7</accession>
<dbReference type="GO" id="GO:0070694">
    <property type="term" value="F:5-hydroxymethyl-dUMP N-hydrolase activity"/>
    <property type="evidence" value="ECO:0007669"/>
    <property type="project" value="TreeGrafter"/>
</dbReference>
<dbReference type="InterPro" id="IPR007710">
    <property type="entry name" value="Nucleoside_deoxyribTrfase"/>
</dbReference>
<dbReference type="GO" id="GO:0009159">
    <property type="term" value="P:deoxyribonucleoside monophosphate catabolic process"/>
    <property type="evidence" value="ECO:0007669"/>
    <property type="project" value="TreeGrafter"/>
</dbReference>
<dbReference type="OrthoDB" id="9795789at2"/>
<dbReference type="PANTHER" id="PTHR15364">
    <property type="entry name" value="2'-DEOXYNUCLEOSIDE 5'-PHOSPHATE N-HYDROLASE 1"/>
    <property type="match status" value="1"/>
</dbReference>
<dbReference type="AlphaFoldDB" id="A0A2S5KHV7"/>
<dbReference type="Proteomes" id="UP000238196">
    <property type="component" value="Unassembled WGS sequence"/>
</dbReference>
<sequence>MMYRSVYLAGPDVFYPNARDLGDAKTALCEEFGLKGRFPLDKQLDLTGLTPFQAGLAIYRGNLKLMDQCDIVIANLTPFRGPGMDGGTAFELGYMQAQFKPVWGYSLDARIYQQRVVQPTAGVDENGLSVERFTMADNLMMIGAIEDSGGQFIARDGDCLNIDDHLQVLRELLQALTAQV</sequence>
<name>A0A2S5KHV7_9PROT</name>
<protein>
    <recommendedName>
        <fullName evidence="3">Nucleoside 2-deoxyribosyltransferase</fullName>
    </recommendedName>
</protein>
<dbReference type="InterPro" id="IPR051239">
    <property type="entry name" value="2'-dNMP_N-hydrolase"/>
</dbReference>
<organism evidence="1 2">
    <name type="scientific">Proteobacteria bacterium 228</name>
    <dbReference type="NCBI Taxonomy" id="2083153"/>
    <lineage>
        <taxon>Bacteria</taxon>
        <taxon>Pseudomonadati</taxon>
        <taxon>Pseudomonadota</taxon>
    </lineage>
</organism>
<evidence type="ECO:0008006" key="3">
    <source>
        <dbReference type="Google" id="ProtNLM"/>
    </source>
</evidence>
<reference evidence="1 2" key="1">
    <citation type="submission" date="2018-02" db="EMBL/GenBank/DDBJ databases">
        <title>novel marine gammaproteobacteria from coastal saline agro ecosystem.</title>
        <authorList>
            <person name="Krishnan R."/>
            <person name="Ramesh Kumar N."/>
        </authorList>
    </citation>
    <scope>NUCLEOTIDE SEQUENCE [LARGE SCALE GENOMIC DNA]</scope>
    <source>
        <strain evidence="1 2">228</strain>
    </source>
</reference>